<feature type="domain" description="EGF-like" evidence="16">
    <location>
        <begin position="79"/>
        <end position="112"/>
    </location>
</feature>
<evidence type="ECO:0000256" key="5">
    <source>
        <dbReference type="ARBA" id="ARBA00022692"/>
    </source>
</evidence>
<accession>A0AAE0F287</accession>
<keyword evidence="10 14" id="KW-1015">Disulfide bond</keyword>
<dbReference type="InterPro" id="IPR013111">
    <property type="entry name" value="EGF_extracell"/>
</dbReference>
<keyword evidence="3" id="KW-0328">Glycosyltransferase</keyword>
<evidence type="ECO:0000256" key="12">
    <source>
        <dbReference type="ARBA" id="ARBA00034249"/>
    </source>
</evidence>
<comment type="catalytic activity">
    <reaction evidence="12">
        <text>a beta-D-galactoside + CMP-N-acetyl-beta-neuraminate = an N-acetyl-alpha-neuraminyl-(2-&gt;6)-beta-D-galactosyl derivative + CMP + H(+)</text>
        <dbReference type="Rhea" id="RHEA:52104"/>
        <dbReference type="ChEBI" id="CHEBI:15378"/>
        <dbReference type="ChEBI" id="CHEBI:28034"/>
        <dbReference type="ChEBI" id="CHEBI:57812"/>
        <dbReference type="ChEBI" id="CHEBI:60377"/>
        <dbReference type="ChEBI" id="CHEBI:136398"/>
        <dbReference type="EC" id="2.4.3.1"/>
    </reaction>
</comment>
<dbReference type="GO" id="GO:0032580">
    <property type="term" value="C:Golgi cisterna membrane"/>
    <property type="evidence" value="ECO:0007669"/>
    <property type="project" value="UniProtKB-SubCell"/>
</dbReference>
<evidence type="ECO:0000256" key="2">
    <source>
        <dbReference type="ARBA" id="ARBA00006003"/>
    </source>
</evidence>
<keyword evidence="4" id="KW-0808">Transferase</keyword>
<dbReference type="PANTHER" id="PTHR46059">
    <property type="entry name" value="BETA-GALACTOSIDE ALPHA-2,6-SIALYLTRANSFERASE"/>
    <property type="match status" value="1"/>
</dbReference>
<organism evidence="17 18">
    <name type="scientific">Cymbomonas tetramitiformis</name>
    <dbReference type="NCBI Taxonomy" id="36881"/>
    <lineage>
        <taxon>Eukaryota</taxon>
        <taxon>Viridiplantae</taxon>
        <taxon>Chlorophyta</taxon>
        <taxon>Pyramimonadophyceae</taxon>
        <taxon>Pyramimonadales</taxon>
        <taxon>Pyramimonadaceae</taxon>
        <taxon>Cymbomonas</taxon>
    </lineage>
</organism>
<reference evidence="17 18" key="1">
    <citation type="journal article" date="2015" name="Genome Biol. Evol.">
        <title>Comparative Genomics of a Bacterivorous Green Alga Reveals Evolutionary Causalities and Consequences of Phago-Mixotrophic Mode of Nutrition.</title>
        <authorList>
            <person name="Burns J.A."/>
            <person name="Paasch A."/>
            <person name="Narechania A."/>
            <person name="Kim E."/>
        </authorList>
    </citation>
    <scope>NUCLEOTIDE SEQUENCE [LARGE SCALE GENOMIC DNA]</scope>
    <source>
        <strain evidence="17 18">PLY_AMNH</strain>
    </source>
</reference>
<keyword evidence="6" id="KW-0735">Signal-anchor</keyword>
<evidence type="ECO:0000256" key="3">
    <source>
        <dbReference type="ARBA" id="ARBA00022676"/>
    </source>
</evidence>
<dbReference type="PROSITE" id="PS01186">
    <property type="entry name" value="EGF_2"/>
    <property type="match status" value="1"/>
</dbReference>
<gene>
    <name evidence="17" type="ORF">CYMTET_41449</name>
</gene>
<dbReference type="InterPro" id="IPR038578">
    <property type="entry name" value="GT29-like_sf"/>
</dbReference>
<dbReference type="PANTHER" id="PTHR46059:SF1">
    <property type="entry name" value="BETA-GALACTOSIDE ALPHA-2,6-SIALYLTRANSFERASE"/>
    <property type="match status" value="1"/>
</dbReference>
<evidence type="ECO:0000256" key="9">
    <source>
        <dbReference type="ARBA" id="ARBA00023136"/>
    </source>
</evidence>
<keyword evidence="7 15" id="KW-1133">Transmembrane helix</keyword>
<dbReference type="Pfam" id="PF07974">
    <property type="entry name" value="EGF_2"/>
    <property type="match status" value="1"/>
</dbReference>
<keyword evidence="11" id="KW-0325">Glycoprotein</keyword>
<keyword evidence="14" id="KW-0245">EGF-like domain</keyword>
<dbReference type="AlphaFoldDB" id="A0AAE0F287"/>
<dbReference type="Gene3D" id="2.10.25.10">
    <property type="entry name" value="Laminin"/>
    <property type="match status" value="2"/>
</dbReference>
<feature type="transmembrane region" description="Helical" evidence="15">
    <location>
        <begin position="6"/>
        <end position="26"/>
    </location>
</feature>
<dbReference type="InterPro" id="IPR001675">
    <property type="entry name" value="Glyco_trans_29"/>
</dbReference>
<dbReference type="GO" id="GO:0003835">
    <property type="term" value="F:beta-galactoside alpha-2,6-sialyltransferase activity"/>
    <property type="evidence" value="ECO:0007669"/>
    <property type="project" value="UniProtKB-EC"/>
</dbReference>
<comment type="caution">
    <text evidence="17">The sequence shown here is derived from an EMBL/GenBank/DDBJ whole genome shotgun (WGS) entry which is preliminary data.</text>
</comment>
<evidence type="ECO:0000256" key="10">
    <source>
        <dbReference type="ARBA" id="ARBA00023157"/>
    </source>
</evidence>
<dbReference type="FunFam" id="2.10.25.10:FF:000001">
    <property type="entry name" value="Tenascin C"/>
    <property type="match status" value="1"/>
</dbReference>
<dbReference type="Pfam" id="PF23106">
    <property type="entry name" value="EGF_Teneurin"/>
    <property type="match status" value="1"/>
</dbReference>
<evidence type="ECO:0000256" key="6">
    <source>
        <dbReference type="ARBA" id="ARBA00022968"/>
    </source>
</evidence>
<comment type="similarity">
    <text evidence="2">Belongs to the glycosyltransferase 29 family.</text>
</comment>
<dbReference type="Gene3D" id="3.90.1480.20">
    <property type="entry name" value="Glycosyl transferase family 29"/>
    <property type="match status" value="1"/>
</dbReference>
<feature type="disulfide bond" evidence="14">
    <location>
        <begin position="102"/>
        <end position="111"/>
    </location>
</feature>
<feature type="disulfide bond" evidence="14">
    <location>
        <begin position="83"/>
        <end position="93"/>
    </location>
</feature>
<evidence type="ECO:0000313" key="18">
    <source>
        <dbReference type="Proteomes" id="UP001190700"/>
    </source>
</evidence>
<comment type="subcellular location">
    <subcellularLocation>
        <location evidence="1">Golgi apparatus</location>
        <location evidence="1">Golgi stack membrane</location>
        <topology evidence="1">Single-pass type II membrane protein</topology>
    </subcellularLocation>
</comment>
<evidence type="ECO:0000256" key="11">
    <source>
        <dbReference type="ARBA" id="ARBA00023180"/>
    </source>
</evidence>
<evidence type="ECO:0000256" key="7">
    <source>
        <dbReference type="ARBA" id="ARBA00022989"/>
    </source>
</evidence>
<keyword evidence="9 15" id="KW-0472">Membrane</keyword>
<comment type="caution">
    <text evidence="14">Lacks conserved residue(s) required for the propagation of feature annotation.</text>
</comment>
<dbReference type="PROSITE" id="PS00022">
    <property type="entry name" value="EGF_1"/>
    <property type="match status" value="1"/>
</dbReference>
<evidence type="ECO:0000256" key="13">
    <source>
        <dbReference type="ARBA" id="ARBA00034329"/>
    </source>
</evidence>
<keyword evidence="5 15" id="KW-0812">Transmembrane</keyword>
<protein>
    <recommendedName>
        <fullName evidence="13">beta-galactoside alpha-(2,6)-sialyltransferase</fullName>
        <ecNumber evidence="13">2.4.3.1</ecNumber>
    </recommendedName>
</protein>
<dbReference type="EMBL" id="LGRX02027575">
    <property type="protein sequence ID" value="KAK3249113.1"/>
    <property type="molecule type" value="Genomic_DNA"/>
</dbReference>
<evidence type="ECO:0000256" key="15">
    <source>
        <dbReference type="SAM" id="Phobius"/>
    </source>
</evidence>
<name>A0AAE0F287_9CHLO</name>
<feature type="non-terminal residue" evidence="17">
    <location>
        <position position="373"/>
    </location>
</feature>
<evidence type="ECO:0000313" key="17">
    <source>
        <dbReference type="EMBL" id="KAK3249113.1"/>
    </source>
</evidence>
<dbReference type="EC" id="2.4.3.1" evidence="13"/>
<keyword evidence="18" id="KW-1185">Reference proteome</keyword>
<dbReference type="Proteomes" id="UP001190700">
    <property type="component" value="Unassembled WGS sequence"/>
</dbReference>
<dbReference type="PROSITE" id="PS50026">
    <property type="entry name" value="EGF_3"/>
    <property type="match status" value="1"/>
</dbReference>
<evidence type="ECO:0000256" key="8">
    <source>
        <dbReference type="ARBA" id="ARBA00023034"/>
    </source>
</evidence>
<evidence type="ECO:0000256" key="4">
    <source>
        <dbReference type="ARBA" id="ARBA00022679"/>
    </source>
</evidence>
<dbReference type="SMART" id="SM00181">
    <property type="entry name" value="EGF"/>
    <property type="match status" value="2"/>
</dbReference>
<proteinExistence type="inferred from homology"/>
<keyword evidence="8" id="KW-0333">Golgi apparatus</keyword>
<evidence type="ECO:0000256" key="1">
    <source>
        <dbReference type="ARBA" id="ARBA00004447"/>
    </source>
</evidence>
<sequence>MSFEKPLRPSLFIWPFINLCVIYFLLSRRSIDSDTDAAPDQRCKQKVFAKSCPFDCSYHGPCVEGRCLCDPEWTGVDCSVRQCPHNCSGHGTCISSRGVCLCKRPYAGSDCSQEVAEMTVKTTIERVGRPFDSDGRYEDEVDLMMNYKSARKYARLLCHSEGCYSGWHQALTGLNPLLPKDAVTKWQFKSCAIVSSSRHLVPEKQPEEQEAHGAEIDKHTAVFRFENAPTAGYEKWVGSRTTHRLVSGEYAKMVQTMLGTEIIFNQTKSVVTASTWWNGGYPSVEKVTYIMASQGLYGKSQMKAPDHSLFAPIAYVFPGNRHYILSPLFIKRVGDMHDRVRDVVKGSGLGCYKGDETGKRMSHLLLAVMLSLQ</sequence>
<dbReference type="Pfam" id="PF00777">
    <property type="entry name" value="Glyco_transf_29"/>
    <property type="match status" value="1"/>
</dbReference>
<evidence type="ECO:0000259" key="16">
    <source>
        <dbReference type="PROSITE" id="PS50026"/>
    </source>
</evidence>
<dbReference type="InterPro" id="IPR000742">
    <property type="entry name" value="EGF"/>
</dbReference>
<evidence type="ECO:0000256" key="14">
    <source>
        <dbReference type="PROSITE-ProRule" id="PRU00076"/>
    </source>
</evidence>